<dbReference type="InterPro" id="IPR023214">
    <property type="entry name" value="HAD_sf"/>
</dbReference>
<gene>
    <name evidence="2" type="ORF">Q8852_00605</name>
</gene>
<reference evidence="2" key="1">
    <citation type="submission" date="2023-08" db="EMBL/GenBank/DDBJ databases">
        <title>Complete genome sequence of Mycoplasma seminis 2200.</title>
        <authorList>
            <person name="Spergser J."/>
        </authorList>
    </citation>
    <scope>NUCLEOTIDE SEQUENCE [LARGE SCALE GENOMIC DNA]</scope>
    <source>
        <strain evidence="2">2200</strain>
    </source>
</reference>
<evidence type="ECO:0000313" key="3">
    <source>
        <dbReference type="Proteomes" id="UP001237011"/>
    </source>
</evidence>
<dbReference type="SFLD" id="SFLDS00003">
    <property type="entry name" value="Haloacid_Dehalogenase"/>
    <property type="match status" value="1"/>
</dbReference>
<dbReference type="SUPFAM" id="SSF56784">
    <property type="entry name" value="HAD-like"/>
    <property type="match status" value="1"/>
</dbReference>
<dbReference type="RefSeq" id="WP_305938077.1">
    <property type="nucleotide sequence ID" value="NZ_CP132191.1"/>
</dbReference>
<proteinExistence type="predicted"/>
<dbReference type="Pfam" id="PF03767">
    <property type="entry name" value="Acid_phosphat_B"/>
    <property type="match status" value="1"/>
</dbReference>
<dbReference type="Proteomes" id="UP001237011">
    <property type="component" value="Chromosome"/>
</dbReference>
<name>A0ABY9HBC6_9MOLU</name>
<dbReference type="SFLD" id="SFLDG01125">
    <property type="entry name" value="C1.1:_Acid_Phosphatase_Like"/>
    <property type="match status" value="1"/>
</dbReference>
<accession>A0ABY9HBC6</accession>
<dbReference type="Gene3D" id="3.40.50.1000">
    <property type="entry name" value="HAD superfamily/HAD-like"/>
    <property type="match status" value="1"/>
</dbReference>
<evidence type="ECO:0000256" key="1">
    <source>
        <dbReference type="ARBA" id="ARBA00022729"/>
    </source>
</evidence>
<sequence length="338" mass="38038">MTQEITSDLWNSFSSEKYVTGVQTYRLAKISFDAMKSQTNAVTNKVDTSGAEVAVQATTGDEFVPVVFMDLDDTVLNNFLYQNWSVVTNQTEFSSSDWTKYVNTATAKEVAGAIEFIKYVWSQGGVVMFNSNRKQVSELKGTKDNLVKLGLDAKYMPDWIWWMKGETKAEAGQQYNFDNRNISVSKEERMHYVNNNKLPIGQNSVQFKTVMRIGDDISDFNDNFSKRKVDGKFMTAQGVIDALKSSDTNYGKLFVNTDTSVKGVYFNPTTNKWEQETQSESYVFVAGNASYGTWVRHLMDGGYSIDYEKAIQLLSTWQYKPTSAAQPADSGSQTTPAK</sequence>
<dbReference type="InterPro" id="IPR005519">
    <property type="entry name" value="Acid_phosphat_B-like"/>
</dbReference>
<organism evidence="2 3">
    <name type="scientific">Mycoplasma seminis</name>
    <dbReference type="NCBI Taxonomy" id="512749"/>
    <lineage>
        <taxon>Bacteria</taxon>
        <taxon>Bacillati</taxon>
        <taxon>Mycoplasmatota</taxon>
        <taxon>Mollicutes</taxon>
        <taxon>Mycoplasmataceae</taxon>
        <taxon>Mycoplasma</taxon>
    </lineage>
</organism>
<dbReference type="InterPro" id="IPR036412">
    <property type="entry name" value="HAD-like_sf"/>
</dbReference>
<keyword evidence="1" id="KW-0732">Signal</keyword>
<dbReference type="InterPro" id="IPR006423">
    <property type="entry name" value="Lipo_e_P4"/>
</dbReference>
<protein>
    <submittedName>
        <fullName evidence="2">HAD family acid phosphatase</fullName>
    </submittedName>
</protein>
<evidence type="ECO:0000313" key="2">
    <source>
        <dbReference type="EMBL" id="WLP85648.1"/>
    </source>
</evidence>
<keyword evidence="3" id="KW-1185">Reference proteome</keyword>
<dbReference type="EMBL" id="CP132191">
    <property type="protein sequence ID" value="WLP85648.1"/>
    <property type="molecule type" value="Genomic_DNA"/>
</dbReference>